<dbReference type="InterPro" id="IPR042279">
    <property type="entry name" value="Pep_M60_3"/>
</dbReference>
<accession>A0A0P9J0N7</accession>
<evidence type="ECO:0000313" key="3">
    <source>
        <dbReference type="Proteomes" id="UP000050297"/>
    </source>
</evidence>
<comment type="caution">
    <text evidence="2">The sequence shown here is derived from an EMBL/GenBank/DDBJ whole genome shotgun (WGS) entry which is preliminary data.</text>
</comment>
<evidence type="ECO:0000259" key="1">
    <source>
        <dbReference type="PROSITE" id="PS51723"/>
    </source>
</evidence>
<gene>
    <name evidence="2" type="ORF">ALO91_04910</name>
</gene>
<sequence length="607" mass="66466">MNDFTSAVAGARALQGFICGTSIEDSEPQATQAVSIVAVDITAVSDDRVEVIVMVYGANGATVEALRADGTWASIGSVAMGILNPDVPASYLLDPDHIRLRVAGFPDSDTTFRVRPILTRLSSHKNNDGSLSVSGSTTMQSGLVEAFSDSEWKGIGIVSGGVFSNPAVPSAYLHTADTLRVRICSHDKNICSYALDSTLEFPHPRSVLIQPMQDAAAEQAAMSWRIRKADYQPTGYFALAGQEFEVRVWGNVDNLTLLVGTQGLADRDDPSEQSENMRARPLTRGINIIRDPLGGAIHIRNLIGSRPGVARVIFGSGAIPMPYYVNGITATQWRKMLLLTKAPEVELVGTHIVVAAFRSTALKFSDVEPSAIVHSHEEVMRLEAEVSGFDGSAPIHTRSRLLIYAVEGSASKIPHATTGCIALPYREAIGEFNEALLGGLAAERWVTLHEYGHHYQTSYNSYGLFGEITVNLYALAVGRHYINEYTYVLPERWNGTVNWLALPRTEKIYGAPESDPLAMFEQLRKGLGEDFLPDWHRYIREHPGEALGLKYFVLTASIAAKRNLTEFFADWGLLKLTDTDVWIAVNALGFPYPSQRLAAIRPYLNQV</sequence>
<evidence type="ECO:0000313" key="2">
    <source>
        <dbReference type="EMBL" id="KPW08919.1"/>
    </source>
</evidence>
<dbReference type="PATRIC" id="fig|199198.5.peg.2399"/>
<dbReference type="InterPro" id="IPR035423">
    <property type="entry name" value="M60-like_N"/>
</dbReference>
<dbReference type="Proteomes" id="UP000050297">
    <property type="component" value="Unassembled WGS sequence"/>
</dbReference>
<protein>
    <recommendedName>
        <fullName evidence="1">Peptidase M60 domain-containing protein</fullName>
    </recommendedName>
</protein>
<dbReference type="Gene3D" id="1.10.390.30">
    <property type="entry name" value="Peptidase M60, enhancin-like domain 3"/>
    <property type="match status" value="1"/>
</dbReference>
<proteinExistence type="predicted"/>
<dbReference type="Pfam" id="PF17291">
    <property type="entry name" value="M60-like_N"/>
    <property type="match status" value="1"/>
</dbReference>
<dbReference type="AlphaFoldDB" id="A0A0P9J0N7"/>
<name>A0A0P9J0N7_PSESX</name>
<dbReference type="Gene3D" id="2.60.120.1250">
    <property type="entry name" value="Peptidase M60, enhancin-like domain 1"/>
    <property type="match status" value="1"/>
</dbReference>
<reference evidence="2 3" key="1">
    <citation type="submission" date="2015-09" db="EMBL/GenBank/DDBJ databases">
        <title>Genome announcement of multiple Pseudomonas syringae strains.</title>
        <authorList>
            <person name="Thakur S."/>
            <person name="Wang P.W."/>
            <person name="Gong Y."/>
            <person name="Weir B.S."/>
            <person name="Guttman D.S."/>
        </authorList>
    </citation>
    <scope>NUCLEOTIDE SEQUENCE [LARGE SCALE GENOMIC DNA]</scope>
    <source>
        <strain evidence="2 3">ICMP2802</strain>
    </source>
</reference>
<dbReference type="Gene3D" id="3.40.390.80">
    <property type="entry name" value="Peptidase M60, enhancin-like domain 2"/>
    <property type="match status" value="1"/>
</dbReference>
<dbReference type="SMART" id="SM01276">
    <property type="entry name" value="M60-like"/>
    <property type="match status" value="1"/>
</dbReference>
<dbReference type="InterPro" id="IPR031161">
    <property type="entry name" value="Peptidase_M60_dom"/>
</dbReference>
<dbReference type="RefSeq" id="WP_004407318.1">
    <property type="nucleotide sequence ID" value="NZ_LJPM01000598.1"/>
</dbReference>
<feature type="domain" description="Peptidase M60" evidence="1">
    <location>
        <begin position="229"/>
        <end position="528"/>
    </location>
</feature>
<organism evidence="2 3">
    <name type="scientific">Pseudomonas syringae pv. aceris</name>
    <dbReference type="NCBI Taxonomy" id="199198"/>
    <lineage>
        <taxon>Bacteria</taxon>
        <taxon>Pseudomonadati</taxon>
        <taxon>Pseudomonadota</taxon>
        <taxon>Gammaproteobacteria</taxon>
        <taxon>Pseudomonadales</taxon>
        <taxon>Pseudomonadaceae</taxon>
        <taxon>Pseudomonas</taxon>
        <taxon>Pseudomonas syringae</taxon>
    </lineage>
</organism>
<dbReference type="Pfam" id="PF13402">
    <property type="entry name" value="Peptidase_M60"/>
    <property type="match status" value="1"/>
</dbReference>
<dbReference type="EMBL" id="LJPM01000598">
    <property type="protein sequence ID" value="KPW08919.1"/>
    <property type="molecule type" value="Genomic_DNA"/>
</dbReference>
<dbReference type="PROSITE" id="PS51723">
    <property type="entry name" value="PEPTIDASE_M60"/>
    <property type="match status" value="1"/>
</dbReference>